<evidence type="ECO:0000259" key="10">
    <source>
        <dbReference type="PROSITE" id="PS51483"/>
    </source>
</evidence>
<dbReference type="SUPFAM" id="SSF46955">
    <property type="entry name" value="Putative DNA-binding domain"/>
    <property type="match status" value="1"/>
</dbReference>
<dbReference type="Gene3D" id="3.50.40.10">
    <property type="entry name" value="Phenylalanyl-trna Synthetase, Chain B, domain 3"/>
    <property type="match status" value="1"/>
</dbReference>
<dbReference type="Pfam" id="PF03483">
    <property type="entry name" value="B3_4"/>
    <property type="match status" value="1"/>
</dbReference>
<dbReference type="EC" id="6.1.1.20" evidence="2"/>
<feature type="non-terminal residue" evidence="11">
    <location>
        <position position="1"/>
    </location>
</feature>
<keyword evidence="3" id="KW-0436">Ligase</keyword>
<dbReference type="InterPro" id="IPR041616">
    <property type="entry name" value="PheRS_beta_core"/>
</dbReference>
<dbReference type="GO" id="GO:0005524">
    <property type="term" value="F:ATP binding"/>
    <property type="evidence" value="ECO:0007669"/>
    <property type="project" value="UniProtKB-KW"/>
</dbReference>
<evidence type="ECO:0000256" key="5">
    <source>
        <dbReference type="ARBA" id="ARBA00022741"/>
    </source>
</evidence>
<keyword evidence="5" id="KW-0547">Nucleotide-binding</keyword>
<keyword evidence="9" id="KW-0030">Aminoacyl-tRNA synthetase</keyword>
<evidence type="ECO:0000256" key="3">
    <source>
        <dbReference type="ARBA" id="ARBA00022598"/>
    </source>
</evidence>
<dbReference type="InterPro" id="IPR005147">
    <property type="entry name" value="tRNA_synthase_B5-dom"/>
</dbReference>
<dbReference type="Gene3D" id="3.30.56.10">
    <property type="match status" value="1"/>
</dbReference>
<reference evidence="11 12" key="1">
    <citation type="journal article" date="2020" name="Biotechnol. Biofuels">
        <title>New insights from the biogas microbiome by comprehensive genome-resolved metagenomics of nearly 1600 species originating from multiple anaerobic digesters.</title>
        <authorList>
            <person name="Campanaro S."/>
            <person name="Treu L."/>
            <person name="Rodriguez-R L.M."/>
            <person name="Kovalovszki A."/>
            <person name="Ziels R.M."/>
            <person name="Maus I."/>
            <person name="Zhu X."/>
            <person name="Kougias P.G."/>
            <person name="Basile A."/>
            <person name="Luo G."/>
            <person name="Schluter A."/>
            <person name="Konstantinidis K.T."/>
            <person name="Angelidaki I."/>
        </authorList>
    </citation>
    <scope>NUCLEOTIDE SEQUENCE [LARGE SCALE GENOMIC DNA]</scope>
    <source>
        <strain evidence="11">AS27yjCOA_165</strain>
    </source>
</reference>
<dbReference type="SMART" id="SM00873">
    <property type="entry name" value="B3_4"/>
    <property type="match status" value="1"/>
</dbReference>
<dbReference type="EMBL" id="JAAZNL010000050">
    <property type="protein sequence ID" value="NMB70363.1"/>
    <property type="molecule type" value="Genomic_DNA"/>
</dbReference>
<organism evidence="11 12">
    <name type="scientific">candidate division WWE3 bacterium</name>
    <dbReference type="NCBI Taxonomy" id="2053526"/>
    <lineage>
        <taxon>Bacteria</taxon>
        <taxon>Katanobacteria</taxon>
    </lineage>
</organism>
<comment type="cofactor">
    <cofactor evidence="1">
        <name>Mg(2+)</name>
        <dbReference type="ChEBI" id="CHEBI:18420"/>
    </cofactor>
</comment>
<dbReference type="InterPro" id="IPR005146">
    <property type="entry name" value="B3/B4_tRNA-bd"/>
</dbReference>
<dbReference type="PROSITE" id="PS51483">
    <property type="entry name" value="B5"/>
    <property type="match status" value="1"/>
</dbReference>
<dbReference type="PANTHER" id="PTHR10947:SF0">
    <property type="entry name" value="PHENYLALANINE--TRNA LIGASE BETA SUBUNIT"/>
    <property type="match status" value="1"/>
</dbReference>
<evidence type="ECO:0000256" key="8">
    <source>
        <dbReference type="ARBA" id="ARBA00022917"/>
    </source>
</evidence>
<dbReference type="InterPro" id="IPR009061">
    <property type="entry name" value="DNA-bd_dom_put_sf"/>
</dbReference>
<dbReference type="GO" id="GO:0009328">
    <property type="term" value="C:phenylalanine-tRNA ligase complex"/>
    <property type="evidence" value="ECO:0007669"/>
    <property type="project" value="TreeGrafter"/>
</dbReference>
<dbReference type="AlphaFoldDB" id="A0A7X9DKZ1"/>
<name>A0A7X9DKZ1_UNCKA</name>
<dbReference type="SUPFAM" id="SSF55681">
    <property type="entry name" value="Class II aaRS and biotin synthetases"/>
    <property type="match status" value="1"/>
</dbReference>
<evidence type="ECO:0000313" key="12">
    <source>
        <dbReference type="Proteomes" id="UP000526033"/>
    </source>
</evidence>
<keyword evidence="6" id="KW-0067">ATP-binding</keyword>
<evidence type="ECO:0000256" key="7">
    <source>
        <dbReference type="ARBA" id="ARBA00022842"/>
    </source>
</evidence>
<evidence type="ECO:0000256" key="2">
    <source>
        <dbReference type="ARBA" id="ARBA00012814"/>
    </source>
</evidence>
<proteinExistence type="predicted"/>
<evidence type="ECO:0000256" key="1">
    <source>
        <dbReference type="ARBA" id="ARBA00001946"/>
    </source>
</evidence>
<dbReference type="Pfam" id="PF17759">
    <property type="entry name" value="tRNA_synthFbeta"/>
    <property type="match status" value="1"/>
</dbReference>
<dbReference type="InterPro" id="IPR045060">
    <property type="entry name" value="Phe-tRNA-ligase_IIc_bsu"/>
</dbReference>
<dbReference type="GO" id="GO:0000287">
    <property type="term" value="F:magnesium ion binding"/>
    <property type="evidence" value="ECO:0007669"/>
    <property type="project" value="InterPro"/>
</dbReference>
<dbReference type="Pfam" id="PF03484">
    <property type="entry name" value="B5"/>
    <property type="match status" value="1"/>
</dbReference>
<keyword evidence="7" id="KW-0460">Magnesium</keyword>
<dbReference type="Proteomes" id="UP000526033">
    <property type="component" value="Unassembled WGS sequence"/>
</dbReference>
<evidence type="ECO:0000256" key="9">
    <source>
        <dbReference type="ARBA" id="ARBA00023146"/>
    </source>
</evidence>
<dbReference type="PANTHER" id="PTHR10947">
    <property type="entry name" value="PHENYLALANYL-TRNA SYNTHETASE BETA CHAIN AND LEUCINE-RICH REPEAT-CONTAINING PROTEIN 47"/>
    <property type="match status" value="1"/>
</dbReference>
<dbReference type="SUPFAM" id="SSF56037">
    <property type="entry name" value="PheT/TilS domain"/>
    <property type="match status" value="1"/>
</dbReference>
<dbReference type="Gene3D" id="3.30.930.10">
    <property type="entry name" value="Bira Bifunctional Protein, Domain 2"/>
    <property type="match status" value="1"/>
</dbReference>
<protein>
    <recommendedName>
        <fullName evidence="2">phenylalanine--tRNA ligase</fullName>
        <ecNumber evidence="2">6.1.1.20</ecNumber>
    </recommendedName>
</protein>
<evidence type="ECO:0000313" key="11">
    <source>
        <dbReference type="EMBL" id="NMB70363.1"/>
    </source>
</evidence>
<dbReference type="SMART" id="SM00874">
    <property type="entry name" value="B5"/>
    <property type="match status" value="1"/>
</dbReference>
<keyword evidence="4" id="KW-0479">Metal-binding</keyword>
<dbReference type="InterPro" id="IPR045864">
    <property type="entry name" value="aa-tRNA-synth_II/BPL/LPL"/>
</dbReference>
<evidence type="ECO:0000256" key="6">
    <source>
        <dbReference type="ARBA" id="ARBA00022840"/>
    </source>
</evidence>
<keyword evidence="8" id="KW-0648">Protein biosynthesis</keyword>
<feature type="domain" description="B5" evidence="10">
    <location>
        <begin position="144"/>
        <end position="220"/>
    </location>
</feature>
<gene>
    <name evidence="11" type="ORF">GYA27_04145</name>
</gene>
<sequence>MVETGQPMHAQDLSKLKKQEIVIRKARKGEKMVTLLGENVELDDGNFVLTQNDVPTVLGGIVGGQSTGIEKTTTDIVLDAGNYNQVAIRKASRRLKIQNETVLRYDKFLHPDLTELAIHRATKLILDLAGGIYYSNIDWYPNPQTHKKYILRMERLEKLSGMHFVKDAVKEILVRLGYVVLNEDENFIEVKIPYFRTDIEVEDDIVADILRINNYINIPSAMMDTTPPPEITPEIYKFEEKIRHILVSLGAHEHITDPLLNFDPKNEDQIILENSQSEEKNALRINIADTLNQVIDVYQKNKIKEIKIFEIGKTYFKHNFLEQREIQAIVQFESLKDTADQTKKLLRGLLKELGINNYSVAKTDKGLEISAGYKNLGFITHNGFRLLTENLMKIASTSSRAATQNPNTLYEDVSVVIPVTQTVGELYNTVYYFDSAITELDVNTEKLSDQKKNVIFRIYYNENSFGPVKQKLIEKLKTFPDLEMRS</sequence>
<comment type="caution">
    <text evidence="11">The sequence shown here is derived from an EMBL/GenBank/DDBJ whole genome shotgun (WGS) entry which is preliminary data.</text>
</comment>
<dbReference type="InterPro" id="IPR020825">
    <property type="entry name" value="Phe-tRNA_synthase-like_B3/B4"/>
</dbReference>
<accession>A0A7X9DKZ1</accession>
<dbReference type="GO" id="GO:0006432">
    <property type="term" value="P:phenylalanyl-tRNA aminoacylation"/>
    <property type="evidence" value="ECO:0007669"/>
    <property type="project" value="InterPro"/>
</dbReference>
<dbReference type="GO" id="GO:0004826">
    <property type="term" value="F:phenylalanine-tRNA ligase activity"/>
    <property type="evidence" value="ECO:0007669"/>
    <property type="project" value="UniProtKB-EC"/>
</dbReference>
<dbReference type="GO" id="GO:0003723">
    <property type="term" value="F:RNA binding"/>
    <property type="evidence" value="ECO:0007669"/>
    <property type="project" value="InterPro"/>
</dbReference>
<evidence type="ECO:0000256" key="4">
    <source>
        <dbReference type="ARBA" id="ARBA00022723"/>
    </source>
</evidence>